<proteinExistence type="predicted"/>
<accession>A0A5N4CHN8</accession>
<protein>
    <submittedName>
        <fullName evidence="1">Uncharacterized protein</fullName>
    </submittedName>
</protein>
<evidence type="ECO:0000313" key="1">
    <source>
        <dbReference type="EMBL" id="KAB1258372.1"/>
    </source>
</evidence>
<reference evidence="1 2" key="1">
    <citation type="journal article" date="2019" name="Mol. Ecol. Resour.">
        <title>Improving Illumina assemblies with Hi-C and long reads: an example with the North African dromedary.</title>
        <authorList>
            <person name="Elbers J.P."/>
            <person name="Rogers M.F."/>
            <person name="Perelman P.L."/>
            <person name="Proskuryakova A.A."/>
            <person name="Serdyukova N.A."/>
            <person name="Johnson W.E."/>
            <person name="Horin P."/>
            <person name="Corander J."/>
            <person name="Murphy D."/>
            <person name="Burger P.A."/>
        </authorList>
    </citation>
    <scope>NUCLEOTIDE SEQUENCE [LARGE SCALE GENOMIC DNA]</scope>
    <source>
        <strain evidence="1">Drom800</strain>
        <tissue evidence="1">Blood</tissue>
    </source>
</reference>
<sequence>MKETHWPWSDPEGSCHCHRSQAFGEQLGELDDGSRQPAFTRFIEEVGVCAQRGRNAATWSQSRIQTRKVGEAVARTPSPKGFQRLEVFKTGQVCPQEPSANPVPSRSPGFGDMMVTGQQGTHCVSFVCRPRAGWDTASCLAV</sequence>
<keyword evidence="2" id="KW-1185">Reference proteome</keyword>
<comment type="caution">
    <text evidence="1">The sequence shown here is derived from an EMBL/GenBank/DDBJ whole genome shotgun (WGS) entry which is preliminary data.</text>
</comment>
<dbReference type="EMBL" id="JWIN03000024">
    <property type="protein sequence ID" value="KAB1258372.1"/>
    <property type="molecule type" value="Genomic_DNA"/>
</dbReference>
<dbReference type="AlphaFoldDB" id="A0A5N4CHN8"/>
<dbReference type="Proteomes" id="UP000299084">
    <property type="component" value="Unassembled WGS sequence"/>
</dbReference>
<gene>
    <name evidence="1" type="ORF">Cadr_000028645</name>
</gene>
<evidence type="ECO:0000313" key="2">
    <source>
        <dbReference type="Proteomes" id="UP000299084"/>
    </source>
</evidence>
<name>A0A5N4CHN8_CAMDR</name>
<organism evidence="1 2">
    <name type="scientific">Camelus dromedarius</name>
    <name type="common">Dromedary</name>
    <name type="synonym">Arabian camel</name>
    <dbReference type="NCBI Taxonomy" id="9838"/>
    <lineage>
        <taxon>Eukaryota</taxon>
        <taxon>Metazoa</taxon>
        <taxon>Chordata</taxon>
        <taxon>Craniata</taxon>
        <taxon>Vertebrata</taxon>
        <taxon>Euteleostomi</taxon>
        <taxon>Mammalia</taxon>
        <taxon>Eutheria</taxon>
        <taxon>Laurasiatheria</taxon>
        <taxon>Artiodactyla</taxon>
        <taxon>Tylopoda</taxon>
        <taxon>Camelidae</taxon>
        <taxon>Camelus</taxon>
    </lineage>
</organism>